<name>A0A9X1PVB1_STRM4</name>
<feature type="compositionally biased region" description="Basic and acidic residues" evidence="1">
    <location>
        <begin position="354"/>
        <end position="365"/>
    </location>
</feature>
<proteinExistence type="predicted"/>
<keyword evidence="3" id="KW-1185">Reference proteome</keyword>
<evidence type="ECO:0000313" key="2">
    <source>
        <dbReference type="EMBL" id="MCF1592383.1"/>
    </source>
</evidence>
<organism evidence="2 3">
    <name type="scientific">Streptomyces muensis</name>
    <dbReference type="NCBI Taxonomy" id="1077944"/>
    <lineage>
        <taxon>Bacteria</taxon>
        <taxon>Bacillati</taxon>
        <taxon>Actinomycetota</taxon>
        <taxon>Actinomycetes</taxon>
        <taxon>Kitasatosporales</taxon>
        <taxon>Streptomycetaceae</taxon>
        <taxon>Streptomyces</taxon>
    </lineage>
</organism>
<feature type="region of interest" description="Disordered" evidence="1">
    <location>
        <begin position="354"/>
        <end position="379"/>
    </location>
</feature>
<comment type="caution">
    <text evidence="2">The sequence shown here is derived from an EMBL/GenBank/DDBJ whole genome shotgun (WGS) entry which is preliminary data.</text>
</comment>
<sequence length="393" mass="42646">MKTAPRRASVAVTTFVDSLRAEATRRQRRAFLDEYVAWVADQGDGAVSEVTTEDLLDEENALAWLAAAQRGLTRRRPGLEGPTARASVNSMAARTSSINTFSRYWGRPLELQPPAPEFAARLTPTEAHRTLRLLSGHHPAGMLEATWERSVALIALAVCTGQGISALHPMRLADLELDRSLPRARVGEEWYPLDAVSRGAIARWKATHKALTAGHLKVLKGGNVEELWVTTAPGRPRGGQPAPPAGLPAAIRTLEAAHRKLTATALGSPLLFEQFCGVEDEQEKAHGSTPPAPRLTVMDARVISTTVSDDVDFLGGPYGGTTQTLAARPGAPDELPAFLFWWERDEIPEREAAGRTAEEVAETRSHYQLSGTSPETGRPRYVWCAPLSPASHD</sequence>
<accession>A0A9X1PVB1</accession>
<evidence type="ECO:0000256" key="1">
    <source>
        <dbReference type="SAM" id="MobiDB-lite"/>
    </source>
</evidence>
<protein>
    <submittedName>
        <fullName evidence="2">Uncharacterized protein</fullName>
    </submittedName>
</protein>
<dbReference type="AlphaFoldDB" id="A0A9X1PVB1"/>
<dbReference type="EMBL" id="JAKEIP010000005">
    <property type="protein sequence ID" value="MCF1592383.1"/>
    <property type="molecule type" value="Genomic_DNA"/>
</dbReference>
<gene>
    <name evidence="2" type="ORF">L0P92_02205</name>
</gene>
<dbReference type="Proteomes" id="UP001139384">
    <property type="component" value="Unassembled WGS sequence"/>
</dbReference>
<dbReference type="RefSeq" id="WP_234760695.1">
    <property type="nucleotide sequence ID" value="NZ_JAKEIP010000005.1"/>
</dbReference>
<feature type="compositionally biased region" description="Polar residues" evidence="1">
    <location>
        <begin position="366"/>
        <end position="375"/>
    </location>
</feature>
<reference evidence="2" key="1">
    <citation type="submission" date="2022-01" db="EMBL/GenBank/DDBJ databases">
        <title>Draft Genome Sequences of Seven Type Strains of the Genus Streptomyces.</title>
        <authorList>
            <person name="Aziz S."/>
            <person name="Coretto E."/>
            <person name="Chronakova A."/>
            <person name="Sproer C."/>
            <person name="Huber K."/>
            <person name="Nouioui I."/>
            <person name="Gross H."/>
        </authorList>
    </citation>
    <scope>NUCLEOTIDE SEQUENCE</scope>
    <source>
        <strain evidence="2">DSM 103493</strain>
    </source>
</reference>
<evidence type="ECO:0000313" key="3">
    <source>
        <dbReference type="Proteomes" id="UP001139384"/>
    </source>
</evidence>